<comment type="caution">
    <text evidence="2">The sequence shown here is derived from an EMBL/GenBank/DDBJ whole genome shotgun (WGS) entry which is preliminary data.</text>
</comment>
<dbReference type="Gene3D" id="3.20.20.370">
    <property type="entry name" value="Glycoside hydrolase/deacetylase"/>
    <property type="match status" value="1"/>
</dbReference>
<dbReference type="RefSeq" id="WP_048571086.1">
    <property type="nucleotide sequence ID" value="NZ_LFVU01000027.1"/>
</dbReference>
<dbReference type="CDD" id="cd10944">
    <property type="entry name" value="CE4_SmPgdA_like"/>
    <property type="match status" value="1"/>
</dbReference>
<dbReference type="SUPFAM" id="SSF88713">
    <property type="entry name" value="Glycoside hydrolase/deacetylase"/>
    <property type="match status" value="1"/>
</dbReference>
<dbReference type="InterPro" id="IPR050248">
    <property type="entry name" value="Polysacc_deacetylase_ArnD"/>
</dbReference>
<dbReference type="EC" id="3.-.-.-" evidence="2"/>
<dbReference type="EMBL" id="LFVU01000027">
    <property type="protein sequence ID" value="KMT21670.1"/>
    <property type="molecule type" value="Genomic_DNA"/>
</dbReference>
<dbReference type="GO" id="GO:0016810">
    <property type="term" value="F:hydrolase activity, acting on carbon-nitrogen (but not peptide) bonds"/>
    <property type="evidence" value="ECO:0007669"/>
    <property type="project" value="InterPro"/>
</dbReference>
<dbReference type="InterPro" id="IPR002509">
    <property type="entry name" value="NODB_dom"/>
</dbReference>
<dbReference type="Pfam" id="PF01522">
    <property type="entry name" value="Polysacc_deac_1"/>
    <property type="match status" value="1"/>
</dbReference>
<dbReference type="PATRIC" id="fig|1121307.3.peg.1290"/>
<evidence type="ECO:0000313" key="3">
    <source>
        <dbReference type="Proteomes" id="UP000036756"/>
    </source>
</evidence>
<dbReference type="PROSITE" id="PS51257">
    <property type="entry name" value="PROKAR_LIPOPROTEIN"/>
    <property type="match status" value="1"/>
</dbReference>
<dbReference type="PANTHER" id="PTHR10587">
    <property type="entry name" value="GLYCOSYL TRANSFERASE-RELATED"/>
    <property type="match status" value="1"/>
</dbReference>
<proteinExistence type="predicted"/>
<dbReference type="Proteomes" id="UP000036756">
    <property type="component" value="Unassembled WGS sequence"/>
</dbReference>
<feature type="domain" description="NodB homology" evidence="1">
    <location>
        <begin position="66"/>
        <end position="264"/>
    </location>
</feature>
<evidence type="ECO:0000313" key="2">
    <source>
        <dbReference type="EMBL" id="KMT21670.1"/>
    </source>
</evidence>
<dbReference type="PROSITE" id="PS51677">
    <property type="entry name" value="NODB"/>
    <property type="match status" value="1"/>
</dbReference>
<dbReference type="OrthoDB" id="258610at2"/>
<reference evidence="2 3" key="1">
    <citation type="submission" date="2015-06" db="EMBL/GenBank/DDBJ databases">
        <title>Draft genome sequence of the purine-degrading Clostridium cylindrosporum HC-1 (DSM 605).</title>
        <authorList>
            <person name="Poehlein A."/>
            <person name="Schiel-Bengelsdorf B."/>
            <person name="Bengelsdorf F."/>
            <person name="Daniel R."/>
            <person name="Duerre P."/>
        </authorList>
    </citation>
    <scope>NUCLEOTIDE SEQUENCE [LARGE SCALE GENOMIC DNA]</scope>
    <source>
        <strain evidence="2 3">DSM 605</strain>
    </source>
</reference>
<dbReference type="AlphaFoldDB" id="A0A0J8D6F5"/>
<dbReference type="GO" id="GO:0005975">
    <property type="term" value="P:carbohydrate metabolic process"/>
    <property type="evidence" value="ECO:0007669"/>
    <property type="project" value="InterPro"/>
</dbReference>
<gene>
    <name evidence="2" type="primary">yheN</name>
    <name evidence="2" type="ORF">CLCY_2c04320</name>
</gene>
<evidence type="ECO:0000259" key="1">
    <source>
        <dbReference type="PROSITE" id="PS51677"/>
    </source>
</evidence>
<keyword evidence="3" id="KW-1185">Reference proteome</keyword>
<dbReference type="InterPro" id="IPR011330">
    <property type="entry name" value="Glyco_hydro/deAcase_b/a-brl"/>
</dbReference>
<sequence>MKIKKMIMLELILIVFLSLLFVSCGSGVKEVSTSNTVDGNAKDLPNKDVLLKEEKQVKKSYDKNQKVAFLTFDDGPSKNTEKILDILKKEDAKATFFVIGQDSDFAKSMYQRIVNEGHTIANHTYSHSYKNIYKSQEAFIQDVEKLNEYIYSITGVKTDVIRFPGGSNNHVNRKYSGSSDNGFMEGLGDRVETEGYAYFDWTVDSTDASKLRQSVERIVSATISESLRQKYPIVLFHDAPAKTTTVEALPQIIQELKKNGYKIDSLSKDSPVNSRFLKKEYGEILK</sequence>
<protein>
    <submittedName>
        <fullName evidence="2">Putative polysaccharide deacetylase YheN</fullName>
        <ecNumber evidence="2">3.-.-.-</ecNumber>
    </submittedName>
</protein>
<name>A0A0J8D6F5_CLOCY</name>
<keyword evidence="2" id="KW-0378">Hydrolase</keyword>
<accession>A0A0J8D6F5</accession>
<dbReference type="PANTHER" id="PTHR10587:SF125">
    <property type="entry name" value="POLYSACCHARIDE DEACETYLASE YHEN-RELATED"/>
    <property type="match status" value="1"/>
</dbReference>
<organism evidence="2 3">
    <name type="scientific">Clostridium cylindrosporum DSM 605</name>
    <dbReference type="NCBI Taxonomy" id="1121307"/>
    <lineage>
        <taxon>Bacteria</taxon>
        <taxon>Bacillati</taxon>
        <taxon>Bacillota</taxon>
        <taxon>Clostridia</taxon>
        <taxon>Eubacteriales</taxon>
        <taxon>Clostridiaceae</taxon>
        <taxon>Clostridium</taxon>
    </lineage>
</organism>
<dbReference type="STRING" id="1121307.CLCY_2c04320"/>